<protein>
    <submittedName>
        <fullName evidence="5">PTHD3-like protein</fullName>
    </submittedName>
</protein>
<evidence type="ECO:0000259" key="4">
    <source>
        <dbReference type="PROSITE" id="PS50156"/>
    </source>
</evidence>
<comment type="similarity">
    <text evidence="1">Belongs to the patched family.</text>
</comment>
<feature type="transmembrane region" description="Helical" evidence="3">
    <location>
        <begin position="245"/>
        <end position="265"/>
    </location>
</feature>
<keyword evidence="6" id="KW-1185">Reference proteome</keyword>
<reference evidence="5" key="1">
    <citation type="submission" date="2022-11" db="EMBL/GenBank/DDBJ databases">
        <title>Centuries of genome instability and evolution in soft-shell clam transmissible cancer (bioRxiv).</title>
        <authorList>
            <person name="Hart S.F.M."/>
            <person name="Yonemitsu M.A."/>
            <person name="Giersch R.M."/>
            <person name="Beal B.F."/>
            <person name="Arriagada G."/>
            <person name="Davis B.W."/>
            <person name="Ostrander E.A."/>
            <person name="Goff S.P."/>
            <person name="Metzger M.J."/>
        </authorList>
    </citation>
    <scope>NUCLEOTIDE SEQUENCE</scope>
    <source>
        <strain evidence="5">MELC-2E11</strain>
        <tissue evidence="5">Siphon/mantle</tissue>
    </source>
</reference>
<feature type="transmembrane region" description="Helical" evidence="3">
    <location>
        <begin position="311"/>
        <end position="334"/>
    </location>
</feature>
<dbReference type="Gene3D" id="1.20.1640.10">
    <property type="entry name" value="Multidrug efflux transporter AcrB transmembrane domain"/>
    <property type="match status" value="2"/>
</dbReference>
<feature type="transmembrane region" description="Helical" evidence="3">
    <location>
        <begin position="354"/>
        <end position="377"/>
    </location>
</feature>
<evidence type="ECO:0000256" key="3">
    <source>
        <dbReference type="SAM" id="Phobius"/>
    </source>
</evidence>
<feature type="region of interest" description="Disordered" evidence="2">
    <location>
        <begin position="765"/>
        <end position="818"/>
    </location>
</feature>
<evidence type="ECO:0000313" key="6">
    <source>
        <dbReference type="Proteomes" id="UP001164746"/>
    </source>
</evidence>
<feature type="transmembrane region" description="Helical" evidence="3">
    <location>
        <begin position="618"/>
        <end position="638"/>
    </location>
</feature>
<organism evidence="5 6">
    <name type="scientific">Mya arenaria</name>
    <name type="common">Soft-shell clam</name>
    <dbReference type="NCBI Taxonomy" id="6604"/>
    <lineage>
        <taxon>Eukaryota</taxon>
        <taxon>Metazoa</taxon>
        <taxon>Spiralia</taxon>
        <taxon>Lophotrochozoa</taxon>
        <taxon>Mollusca</taxon>
        <taxon>Bivalvia</taxon>
        <taxon>Autobranchia</taxon>
        <taxon>Heteroconchia</taxon>
        <taxon>Euheterodonta</taxon>
        <taxon>Imparidentia</taxon>
        <taxon>Neoheterodontei</taxon>
        <taxon>Myida</taxon>
        <taxon>Myoidea</taxon>
        <taxon>Myidae</taxon>
        <taxon>Mya</taxon>
    </lineage>
</organism>
<dbReference type="PANTHER" id="PTHR10796">
    <property type="entry name" value="PATCHED-RELATED"/>
    <property type="match status" value="1"/>
</dbReference>
<feature type="domain" description="SSD" evidence="4">
    <location>
        <begin position="248"/>
        <end position="408"/>
    </location>
</feature>
<feature type="compositionally biased region" description="Polar residues" evidence="2">
    <location>
        <begin position="772"/>
        <end position="787"/>
    </location>
</feature>
<dbReference type="Pfam" id="PF12349">
    <property type="entry name" value="Sterol-sensing"/>
    <property type="match status" value="1"/>
</dbReference>
<gene>
    <name evidence="5" type="ORF">MAR_034259</name>
</gene>
<dbReference type="Proteomes" id="UP001164746">
    <property type="component" value="Chromosome 17"/>
</dbReference>
<feature type="transmembrane region" description="Helical" evidence="3">
    <location>
        <begin position="706"/>
        <end position="732"/>
    </location>
</feature>
<proteinExistence type="inferred from homology"/>
<dbReference type="InterPro" id="IPR051697">
    <property type="entry name" value="Patched_domain-protein"/>
</dbReference>
<dbReference type="PROSITE" id="PS50156">
    <property type="entry name" value="SSD"/>
    <property type="match status" value="1"/>
</dbReference>
<name>A0ABY7GBC3_MYAAR</name>
<dbReference type="EMBL" id="CP111028">
    <property type="protein sequence ID" value="WAR31717.1"/>
    <property type="molecule type" value="Genomic_DNA"/>
</dbReference>
<feature type="transmembrane region" description="Helical" evidence="3">
    <location>
        <begin position="682"/>
        <end position="700"/>
    </location>
</feature>
<dbReference type="SUPFAM" id="SSF82866">
    <property type="entry name" value="Multidrug efflux transporter AcrB transmembrane domain"/>
    <property type="match status" value="2"/>
</dbReference>
<dbReference type="InterPro" id="IPR053958">
    <property type="entry name" value="HMGCR/SNAP/NPC1-like_SSD"/>
</dbReference>
<feature type="transmembrane region" description="Helical" evidence="3">
    <location>
        <begin position="277"/>
        <end position="305"/>
    </location>
</feature>
<keyword evidence="3" id="KW-1133">Transmembrane helix</keyword>
<evidence type="ECO:0000256" key="1">
    <source>
        <dbReference type="ARBA" id="ARBA00005585"/>
    </source>
</evidence>
<keyword evidence="3" id="KW-0812">Transmembrane</keyword>
<dbReference type="InterPro" id="IPR000731">
    <property type="entry name" value="SSD"/>
</dbReference>
<sequence>MDNTGFTDINKSQSNGSANGHATGTLAPEKTPARPSCLSRLRNMIIHGLEMIFFRVGMTIATHPVQTIILSIIPPLLLSIGIMKFKFNEDFAELLLPPSSRIFDDRAWVREHVPFEQRPIRLILKNENVLSKESILALYDFHTKIEGLQVHGNYTFETMCVRILGRCFVDSLLALWFNDLERLEKLTDEKIIYDINTVEKNTELRPIAKELEYAAIDLALGGHPAFSLISVFTMDSYAEEFFGGVYGDIILIVYGFPVVLVYIIMALGKPNLTEHGVFLTLAAIVGVILSAGACFGIGLACGFLFGAPHQALIFLLLAVGVDDAFVIITTWTRINKAHMRRPIEERVAITMQHAGVSVTVTSFSDLVAFACGISTQMPVLKSFCIYCSFGILFLFLMQSTLFPACLTLNQRRIEARRDALVPCIQYSPDYEPIACSQKNIVKAGIKNVSSLKKGYELEKSLPADSYTRAFLESQRLFFSAEGPGIQTFCGPMDYHQKLPILDRMCNTYVNSSYVMYGLVGNWIPVYKMYVGLFHPFKPKNEDGIPEDEDEFYITWSYFPMQQIVSTDVWENEHIMEVVRRIADDTTKELGGGKCFCYSVFHIFTEVIRYVDTEIMRNFLLAGVAIFLVTLLLIVDIPIRTRMRLSHYGLAVDFSAHIGYTFMTLTGTRKERATHTIEQIGPAILHGAVTTFLVFFVLIFGRSLNQFFAVFILVVVYGLWHGLCFLPVVLSLLGPEPYYNAGPDMPKKSDNDSVWIDEPTIIPPTEDVESKDSQVTTKSSFGLDSSNIRYGAMDGGSEEAPAVNNDVTSVAKEVQNTDL</sequence>
<dbReference type="PANTHER" id="PTHR10796:SF130">
    <property type="entry name" value="PATCHED DOMAIN-CONTAINING PROTEIN 3-LIKE PROTEIN"/>
    <property type="match status" value="1"/>
</dbReference>
<feature type="region of interest" description="Disordered" evidence="2">
    <location>
        <begin position="1"/>
        <end position="34"/>
    </location>
</feature>
<evidence type="ECO:0000313" key="5">
    <source>
        <dbReference type="EMBL" id="WAR31717.1"/>
    </source>
</evidence>
<keyword evidence="3" id="KW-0472">Membrane</keyword>
<accession>A0ABY7GBC3</accession>
<feature type="transmembrane region" description="Helical" evidence="3">
    <location>
        <begin position="52"/>
        <end position="78"/>
    </location>
</feature>
<feature type="compositionally biased region" description="Polar residues" evidence="2">
    <location>
        <begin position="1"/>
        <end position="22"/>
    </location>
</feature>
<feature type="transmembrane region" description="Helical" evidence="3">
    <location>
        <begin position="383"/>
        <end position="408"/>
    </location>
</feature>
<evidence type="ECO:0000256" key="2">
    <source>
        <dbReference type="SAM" id="MobiDB-lite"/>
    </source>
</evidence>